<dbReference type="Pfam" id="PF00011">
    <property type="entry name" value="HSP20"/>
    <property type="match status" value="1"/>
</dbReference>
<organism evidence="5 6">
    <name type="scientific">Pseudonocardia aurantiaca</name>
    <dbReference type="NCBI Taxonomy" id="75290"/>
    <lineage>
        <taxon>Bacteria</taxon>
        <taxon>Bacillati</taxon>
        <taxon>Actinomycetota</taxon>
        <taxon>Actinomycetes</taxon>
        <taxon>Pseudonocardiales</taxon>
        <taxon>Pseudonocardiaceae</taxon>
        <taxon>Pseudonocardia</taxon>
    </lineage>
</organism>
<comment type="similarity">
    <text evidence="1 2">Belongs to the small heat shock protein (HSP20) family.</text>
</comment>
<dbReference type="RefSeq" id="WP_343974665.1">
    <property type="nucleotide sequence ID" value="NZ_BAAAJG010000008.1"/>
</dbReference>
<keyword evidence="6" id="KW-1185">Reference proteome</keyword>
<dbReference type="Gene3D" id="2.60.40.790">
    <property type="match status" value="1"/>
</dbReference>
<evidence type="ECO:0000313" key="5">
    <source>
        <dbReference type="EMBL" id="MFD1528974.1"/>
    </source>
</evidence>
<comment type="caution">
    <text evidence="5">The sequence shown here is derived from an EMBL/GenBank/DDBJ whole genome shotgun (WGS) entry which is preliminary data.</text>
</comment>
<feature type="compositionally biased region" description="Low complexity" evidence="3">
    <location>
        <begin position="132"/>
        <end position="171"/>
    </location>
</feature>
<proteinExistence type="inferred from homology"/>
<evidence type="ECO:0000313" key="6">
    <source>
        <dbReference type="Proteomes" id="UP001597145"/>
    </source>
</evidence>
<evidence type="ECO:0000256" key="3">
    <source>
        <dbReference type="SAM" id="MobiDB-lite"/>
    </source>
</evidence>
<sequence length="171" mass="19006">MTLMRFDPFRELDRLAEQTFSAGTRALRSMPMEALRRGDNFIVNLDLPGVRREDIDLTVERNVVSVRARRESMRDEGDEVIIDERFYGEFARQLFLGENLDPDGLSADLMDGVLTLTIPVRAENEPRKVRLGTTETSTTGDGATSSTATDRDTSAATEQDTAAATERSSTV</sequence>
<accession>A0ABW4FGB0</accession>
<feature type="domain" description="SHSP" evidence="4">
    <location>
        <begin position="23"/>
        <end position="137"/>
    </location>
</feature>
<evidence type="ECO:0000259" key="4">
    <source>
        <dbReference type="PROSITE" id="PS01031"/>
    </source>
</evidence>
<dbReference type="SUPFAM" id="SSF49764">
    <property type="entry name" value="HSP20-like chaperones"/>
    <property type="match status" value="1"/>
</dbReference>
<dbReference type="InterPro" id="IPR002068">
    <property type="entry name" value="A-crystallin/Hsp20_dom"/>
</dbReference>
<feature type="region of interest" description="Disordered" evidence="3">
    <location>
        <begin position="125"/>
        <end position="171"/>
    </location>
</feature>
<protein>
    <submittedName>
        <fullName evidence="5">Hsp20/alpha crystallin family protein</fullName>
    </submittedName>
</protein>
<dbReference type="PANTHER" id="PTHR11527">
    <property type="entry name" value="HEAT-SHOCK PROTEIN 20 FAMILY MEMBER"/>
    <property type="match status" value="1"/>
</dbReference>
<dbReference type="CDD" id="cd06464">
    <property type="entry name" value="ACD_sHsps-like"/>
    <property type="match status" value="1"/>
</dbReference>
<dbReference type="InterPro" id="IPR031107">
    <property type="entry name" value="Small_HSP"/>
</dbReference>
<dbReference type="EMBL" id="JBHUCP010000004">
    <property type="protein sequence ID" value="MFD1528974.1"/>
    <property type="molecule type" value="Genomic_DNA"/>
</dbReference>
<name>A0ABW4FGB0_9PSEU</name>
<dbReference type="Proteomes" id="UP001597145">
    <property type="component" value="Unassembled WGS sequence"/>
</dbReference>
<evidence type="ECO:0000256" key="2">
    <source>
        <dbReference type="RuleBase" id="RU003616"/>
    </source>
</evidence>
<reference evidence="6" key="1">
    <citation type="journal article" date="2019" name="Int. J. Syst. Evol. Microbiol.">
        <title>The Global Catalogue of Microorganisms (GCM) 10K type strain sequencing project: providing services to taxonomists for standard genome sequencing and annotation.</title>
        <authorList>
            <consortium name="The Broad Institute Genomics Platform"/>
            <consortium name="The Broad Institute Genome Sequencing Center for Infectious Disease"/>
            <person name="Wu L."/>
            <person name="Ma J."/>
        </authorList>
    </citation>
    <scope>NUCLEOTIDE SEQUENCE [LARGE SCALE GENOMIC DNA]</scope>
    <source>
        <strain evidence="6">JCM 12165</strain>
    </source>
</reference>
<dbReference type="PROSITE" id="PS01031">
    <property type="entry name" value="SHSP"/>
    <property type="match status" value="1"/>
</dbReference>
<evidence type="ECO:0000256" key="1">
    <source>
        <dbReference type="PROSITE-ProRule" id="PRU00285"/>
    </source>
</evidence>
<dbReference type="InterPro" id="IPR008978">
    <property type="entry name" value="HSP20-like_chaperone"/>
</dbReference>
<gene>
    <name evidence="5" type="ORF">ACFSCY_05935</name>
</gene>